<name>A0AAD8CQK8_ACIOX</name>
<reference evidence="2" key="1">
    <citation type="submission" date="2022-02" db="EMBL/GenBank/DDBJ databases">
        <title>Atlantic sturgeon de novo genome assembly.</title>
        <authorList>
            <person name="Stock M."/>
            <person name="Klopp C."/>
            <person name="Guiguen Y."/>
            <person name="Cabau C."/>
            <person name="Parinello H."/>
            <person name="Santidrian Yebra-Pimentel E."/>
            <person name="Kuhl H."/>
            <person name="Dirks R.P."/>
            <person name="Guessner J."/>
            <person name="Wuertz S."/>
            <person name="Du K."/>
            <person name="Schartl M."/>
        </authorList>
    </citation>
    <scope>NUCLEOTIDE SEQUENCE</scope>
    <source>
        <strain evidence="2">STURGEONOMICS-FGT-2020</strain>
        <tissue evidence="2">Whole blood</tissue>
    </source>
</reference>
<organism evidence="2 3">
    <name type="scientific">Acipenser oxyrinchus oxyrinchus</name>
    <dbReference type="NCBI Taxonomy" id="40147"/>
    <lineage>
        <taxon>Eukaryota</taxon>
        <taxon>Metazoa</taxon>
        <taxon>Chordata</taxon>
        <taxon>Craniata</taxon>
        <taxon>Vertebrata</taxon>
        <taxon>Euteleostomi</taxon>
        <taxon>Actinopterygii</taxon>
        <taxon>Chondrostei</taxon>
        <taxon>Acipenseriformes</taxon>
        <taxon>Acipenseridae</taxon>
        <taxon>Acipenser</taxon>
    </lineage>
</organism>
<dbReference type="EMBL" id="JAGXEW010000050">
    <property type="protein sequence ID" value="KAK1151907.1"/>
    <property type="molecule type" value="Genomic_DNA"/>
</dbReference>
<evidence type="ECO:0000313" key="1">
    <source>
        <dbReference type="EMBL" id="KAK1151907.1"/>
    </source>
</evidence>
<protein>
    <submittedName>
        <fullName evidence="2">Uncharacterized protein</fullName>
    </submittedName>
</protein>
<gene>
    <name evidence="2" type="ORF">AOXY_G27416</name>
    <name evidence="1" type="ORF">AOXY_G32290</name>
</gene>
<evidence type="ECO:0000313" key="2">
    <source>
        <dbReference type="EMBL" id="KAK1155066.1"/>
    </source>
</evidence>
<evidence type="ECO:0000313" key="3">
    <source>
        <dbReference type="Proteomes" id="UP001230051"/>
    </source>
</evidence>
<dbReference type="Proteomes" id="UP001230051">
    <property type="component" value="Unassembled WGS sequence"/>
</dbReference>
<dbReference type="AlphaFoldDB" id="A0AAD8CQK8"/>
<accession>A0AAD8CQK8</accession>
<comment type="caution">
    <text evidence="2">The sequence shown here is derived from an EMBL/GenBank/DDBJ whole genome shotgun (WGS) entry which is preliminary data.</text>
</comment>
<proteinExistence type="predicted"/>
<sequence>MENHQADPACHYDEGIQVKMPLEEQACLLAELQVKSSQTTPALKCSALPKVCNDLPVHRNTQGAKRVETDLTLKLTQPR</sequence>
<keyword evidence="3" id="KW-1185">Reference proteome</keyword>
<dbReference type="EMBL" id="JAGXEW010000032">
    <property type="protein sequence ID" value="KAK1155066.1"/>
    <property type="molecule type" value="Genomic_DNA"/>
</dbReference>